<dbReference type="AlphaFoldDB" id="A0A8B6MC57"/>
<evidence type="ECO:0000313" key="2">
    <source>
        <dbReference type="Proteomes" id="UP000485880"/>
    </source>
</evidence>
<protein>
    <submittedName>
        <fullName evidence="1">Uncharacterized protein</fullName>
    </submittedName>
</protein>
<proteinExistence type="predicted"/>
<gene>
    <name evidence="1" type="ORF">MPC4_90102</name>
</gene>
<dbReference type="EMBL" id="CABFMQ020000153">
    <property type="protein sequence ID" value="VTZ52627.1"/>
    <property type="molecule type" value="Genomic_DNA"/>
</dbReference>
<evidence type="ECO:0000313" key="1">
    <source>
        <dbReference type="EMBL" id="VTZ52627.1"/>
    </source>
</evidence>
<accession>A0A8B6MC57</accession>
<comment type="caution">
    <text evidence="1">The sequence shown here is derived from an EMBL/GenBank/DDBJ whole genome shotgun (WGS) entry which is preliminary data.</text>
</comment>
<dbReference type="Proteomes" id="UP000485880">
    <property type="component" value="Unassembled WGS sequence"/>
</dbReference>
<organism evidence="1 2">
    <name type="scientific">Methylocella tundrae</name>
    <dbReference type="NCBI Taxonomy" id="227605"/>
    <lineage>
        <taxon>Bacteria</taxon>
        <taxon>Pseudomonadati</taxon>
        <taxon>Pseudomonadota</taxon>
        <taxon>Alphaproteobacteria</taxon>
        <taxon>Hyphomicrobiales</taxon>
        <taxon>Beijerinckiaceae</taxon>
        <taxon>Methylocella</taxon>
    </lineage>
</organism>
<sequence>MVRKVHNPLVLPCAASPLPRLKSRGSRNILICGAGRVTIAARALISKTATQKFVKSDEARLDLIIARAALDGRAHLLYIDNQLYN</sequence>
<reference evidence="1 2" key="1">
    <citation type="submission" date="2019-05" db="EMBL/GenBank/DDBJ databases">
        <authorList>
            <person name="Farhan Ul Haque M."/>
        </authorList>
    </citation>
    <scope>NUCLEOTIDE SEQUENCE [LARGE SCALE GENOMIC DNA]</scope>
    <source>
        <strain evidence="1">2</strain>
    </source>
</reference>
<keyword evidence="2" id="KW-1185">Reference proteome</keyword>
<name>A0A8B6MC57_METTU</name>